<feature type="transmembrane region" description="Helical" evidence="7">
    <location>
        <begin position="49"/>
        <end position="68"/>
    </location>
</feature>
<comment type="similarity">
    <text evidence="5">Belongs to the SAT4 family.</text>
</comment>
<reference evidence="9" key="1">
    <citation type="journal article" date="2023" name="Mol. Phylogenet. Evol.">
        <title>Genome-scale phylogeny and comparative genomics of the fungal order Sordariales.</title>
        <authorList>
            <person name="Hensen N."/>
            <person name="Bonometti L."/>
            <person name="Westerberg I."/>
            <person name="Brannstrom I.O."/>
            <person name="Guillou S."/>
            <person name="Cros-Aarteil S."/>
            <person name="Calhoun S."/>
            <person name="Haridas S."/>
            <person name="Kuo A."/>
            <person name="Mondo S."/>
            <person name="Pangilinan J."/>
            <person name="Riley R."/>
            <person name="LaButti K."/>
            <person name="Andreopoulos B."/>
            <person name="Lipzen A."/>
            <person name="Chen C."/>
            <person name="Yan M."/>
            <person name="Daum C."/>
            <person name="Ng V."/>
            <person name="Clum A."/>
            <person name="Steindorff A."/>
            <person name="Ohm R.A."/>
            <person name="Martin F."/>
            <person name="Silar P."/>
            <person name="Natvig D.O."/>
            <person name="Lalanne C."/>
            <person name="Gautier V."/>
            <person name="Ament-Velasquez S.L."/>
            <person name="Kruys A."/>
            <person name="Hutchinson M.I."/>
            <person name="Powell A.J."/>
            <person name="Barry K."/>
            <person name="Miller A.N."/>
            <person name="Grigoriev I.V."/>
            <person name="Debuchy R."/>
            <person name="Gladieux P."/>
            <person name="Hiltunen Thoren M."/>
            <person name="Johannesson H."/>
        </authorList>
    </citation>
    <scope>NUCLEOTIDE SEQUENCE</scope>
    <source>
        <strain evidence="9">CBS 955.72</strain>
    </source>
</reference>
<evidence type="ECO:0000313" key="9">
    <source>
        <dbReference type="EMBL" id="KAK3344316.1"/>
    </source>
</evidence>
<comment type="caution">
    <text evidence="9">The sequence shown here is derived from an EMBL/GenBank/DDBJ whole genome shotgun (WGS) entry which is preliminary data.</text>
</comment>
<protein>
    <recommendedName>
        <fullName evidence="8">Rhodopsin domain-containing protein</fullName>
    </recommendedName>
</protein>
<feature type="transmembrane region" description="Helical" evidence="7">
    <location>
        <begin position="116"/>
        <end position="136"/>
    </location>
</feature>
<dbReference type="Pfam" id="PF20684">
    <property type="entry name" value="Fung_rhodopsin"/>
    <property type="match status" value="1"/>
</dbReference>
<feature type="domain" description="Rhodopsin" evidence="8">
    <location>
        <begin position="33"/>
        <end position="262"/>
    </location>
</feature>
<name>A0AAJ0H9M2_9PEZI</name>
<evidence type="ECO:0000256" key="6">
    <source>
        <dbReference type="SAM" id="MobiDB-lite"/>
    </source>
</evidence>
<dbReference type="PANTHER" id="PTHR33048">
    <property type="entry name" value="PTH11-LIKE INTEGRAL MEMBRANE PROTEIN (AFU_ORTHOLOGUE AFUA_5G11245)"/>
    <property type="match status" value="1"/>
</dbReference>
<feature type="region of interest" description="Disordered" evidence="6">
    <location>
        <begin position="266"/>
        <end position="312"/>
    </location>
</feature>
<evidence type="ECO:0000256" key="5">
    <source>
        <dbReference type="ARBA" id="ARBA00038359"/>
    </source>
</evidence>
<evidence type="ECO:0000259" key="8">
    <source>
        <dbReference type="Pfam" id="PF20684"/>
    </source>
</evidence>
<evidence type="ECO:0000256" key="3">
    <source>
        <dbReference type="ARBA" id="ARBA00022989"/>
    </source>
</evidence>
<keyword evidence="4 7" id="KW-0472">Membrane</keyword>
<feature type="transmembrane region" description="Helical" evidence="7">
    <location>
        <begin position="15"/>
        <end position="37"/>
    </location>
</feature>
<keyword evidence="3 7" id="KW-1133">Transmembrane helix</keyword>
<dbReference type="EMBL" id="JAUIQD010000007">
    <property type="protein sequence ID" value="KAK3344316.1"/>
    <property type="molecule type" value="Genomic_DNA"/>
</dbReference>
<comment type="subcellular location">
    <subcellularLocation>
        <location evidence="1">Membrane</location>
        <topology evidence="1">Multi-pass membrane protein</topology>
    </subcellularLocation>
</comment>
<dbReference type="GO" id="GO:0016020">
    <property type="term" value="C:membrane"/>
    <property type="evidence" value="ECO:0007669"/>
    <property type="project" value="UniProtKB-SubCell"/>
</dbReference>
<dbReference type="AlphaFoldDB" id="A0AAJ0H9M2"/>
<feature type="transmembrane region" description="Helical" evidence="7">
    <location>
        <begin position="88"/>
        <end position="109"/>
    </location>
</feature>
<evidence type="ECO:0000256" key="7">
    <source>
        <dbReference type="SAM" id="Phobius"/>
    </source>
</evidence>
<evidence type="ECO:0000313" key="10">
    <source>
        <dbReference type="Proteomes" id="UP001275084"/>
    </source>
</evidence>
<dbReference type="InterPro" id="IPR052337">
    <property type="entry name" value="SAT4-like"/>
</dbReference>
<evidence type="ECO:0000256" key="2">
    <source>
        <dbReference type="ARBA" id="ARBA00022692"/>
    </source>
</evidence>
<dbReference type="PANTHER" id="PTHR33048:SF47">
    <property type="entry name" value="INTEGRAL MEMBRANE PROTEIN-RELATED"/>
    <property type="match status" value="1"/>
</dbReference>
<evidence type="ECO:0000256" key="4">
    <source>
        <dbReference type="ARBA" id="ARBA00023136"/>
    </source>
</evidence>
<accession>A0AAJ0H9M2</accession>
<keyword evidence="2 7" id="KW-0812">Transmembrane</keyword>
<dbReference type="InterPro" id="IPR049326">
    <property type="entry name" value="Rhodopsin_dom_fungi"/>
</dbReference>
<organism evidence="9 10">
    <name type="scientific">Lasiosphaeria hispida</name>
    <dbReference type="NCBI Taxonomy" id="260671"/>
    <lineage>
        <taxon>Eukaryota</taxon>
        <taxon>Fungi</taxon>
        <taxon>Dikarya</taxon>
        <taxon>Ascomycota</taxon>
        <taxon>Pezizomycotina</taxon>
        <taxon>Sordariomycetes</taxon>
        <taxon>Sordariomycetidae</taxon>
        <taxon>Sordariales</taxon>
        <taxon>Lasiosphaeriaceae</taxon>
        <taxon>Lasiosphaeria</taxon>
    </lineage>
</organism>
<gene>
    <name evidence="9" type="ORF">B0T25DRAFT_573264</name>
</gene>
<feature type="region of interest" description="Disordered" evidence="6">
    <location>
        <begin position="413"/>
        <end position="482"/>
    </location>
</feature>
<sequence>MATQTPTADLSGGPVLLSFSLATASFALATTFVRFCVRAGIYNHIGADDYVMGIATLVALIGTIFGIVESTTTDPSRALEFDVLGQPWFLMSATLAKISICLFFISLLGRARQWRILLGILVFLMAAVNFSFSLTVNLQCRPLEKLWRPTVAGVCWDPSVQLNFGYFQGAFSLFSWFFLAVFPVLIVRDMRIDGNKTWPFYVTAVLSFASGIFAIVKTADASQTSNVSVYTSHHFYASLMANLEQNLGLIAANVLTLGPLFSPSSRRNISASRSGASSNGKAASSRAGSTRPIASRSSSRASSRGGANSARSSIIDLKRTTHLIIEGPRRASLERSASKSSMRDRDFIMSEEEGEGEEYDLGEQMPRRMFSRSRNHRREQSLESLDLEAWPRGIIKTVSVEVVEEVNPDHVPVRSESRAGASGVRTESRAGFAPVVRSESRAGNANGTVAGWGPEPNDDRVSGTSGVEQDWETMLREGPPGR</sequence>
<evidence type="ECO:0000256" key="1">
    <source>
        <dbReference type="ARBA" id="ARBA00004141"/>
    </source>
</evidence>
<keyword evidence="10" id="KW-1185">Reference proteome</keyword>
<feature type="transmembrane region" description="Helical" evidence="7">
    <location>
        <begin position="198"/>
        <end position="216"/>
    </location>
</feature>
<reference evidence="9" key="2">
    <citation type="submission" date="2023-06" db="EMBL/GenBank/DDBJ databases">
        <authorList>
            <consortium name="Lawrence Berkeley National Laboratory"/>
            <person name="Haridas S."/>
            <person name="Hensen N."/>
            <person name="Bonometti L."/>
            <person name="Westerberg I."/>
            <person name="Brannstrom I.O."/>
            <person name="Guillou S."/>
            <person name="Cros-Aarteil S."/>
            <person name="Calhoun S."/>
            <person name="Kuo A."/>
            <person name="Mondo S."/>
            <person name="Pangilinan J."/>
            <person name="Riley R."/>
            <person name="Labutti K."/>
            <person name="Andreopoulos B."/>
            <person name="Lipzen A."/>
            <person name="Chen C."/>
            <person name="Yanf M."/>
            <person name="Daum C."/>
            <person name="Ng V."/>
            <person name="Clum A."/>
            <person name="Steindorff A."/>
            <person name="Ohm R."/>
            <person name="Martin F."/>
            <person name="Silar P."/>
            <person name="Natvig D."/>
            <person name="Lalanne C."/>
            <person name="Gautier V."/>
            <person name="Ament-Velasquez S.L."/>
            <person name="Kruys A."/>
            <person name="Hutchinson M.I."/>
            <person name="Powell A.J."/>
            <person name="Barry K."/>
            <person name="Miller A.N."/>
            <person name="Grigoriev I.V."/>
            <person name="Debuchy R."/>
            <person name="Gladieux P."/>
            <person name="Thoren M.H."/>
            <person name="Johannesson H."/>
        </authorList>
    </citation>
    <scope>NUCLEOTIDE SEQUENCE</scope>
    <source>
        <strain evidence="9">CBS 955.72</strain>
    </source>
</reference>
<proteinExistence type="inferred from homology"/>
<dbReference type="Proteomes" id="UP001275084">
    <property type="component" value="Unassembled WGS sequence"/>
</dbReference>
<feature type="transmembrane region" description="Helical" evidence="7">
    <location>
        <begin position="166"/>
        <end position="186"/>
    </location>
</feature>